<sequence>MINTLFKSFLFLLSYLPLFVIFAINNFGNVLFLFFSIFSIFVFAVSLVLFISAKTNAEEKFIKFEKVESQNVRLLDYIFVYILPFINMGGIKELISFAIIVFIVGNIYVKTDLIVINPVLALFGYSIYKVYLMDEGKKSMRPVWLISKSITEGMKLKEFSKDIYLGMGGKR</sequence>
<accession>A0A2K1NX89</accession>
<gene>
    <name evidence="2" type="ORF">X929_09045</name>
</gene>
<dbReference type="OrthoDB" id="49605at2"/>
<feature type="transmembrane region" description="Helical" evidence="1">
    <location>
        <begin position="113"/>
        <end position="132"/>
    </location>
</feature>
<dbReference type="AlphaFoldDB" id="A0A2K1NX89"/>
<keyword evidence="1" id="KW-1133">Transmembrane helix</keyword>
<keyword evidence="1" id="KW-0472">Membrane</keyword>
<proteinExistence type="predicted"/>
<evidence type="ECO:0000313" key="3">
    <source>
        <dbReference type="Proteomes" id="UP000236434"/>
    </source>
</evidence>
<dbReference type="Proteomes" id="UP000236434">
    <property type="component" value="Unassembled WGS sequence"/>
</dbReference>
<dbReference type="RefSeq" id="WP_103067650.1">
    <property type="nucleotide sequence ID" value="NZ_AZRL01000022.1"/>
</dbReference>
<feature type="transmembrane region" description="Helical" evidence="1">
    <location>
        <begin position="30"/>
        <end position="53"/>
    </location>
</feature>
<reference evidence="2 3" key="1">
    <citation type="submission" date="2013-12" db="EMBL/GenBank/DDBJ databases">
        <title>Comparative genomics of Petrotoga isolates.</title>
        <authorList>
            <person name="Nesbo C.L."/>
            <person name="Charchuk R."/>
            <person name="Chow K."/>
        </authorList>
    </citation>
    <scope>NUCLEOTIDE SEQUENCE [LARGE SCALE GENOMIC DNA]</scope>
    <source>
        <strain evidence="2 3">DSM 13574</strain>
    </source>
</reference>
<name>A0A2K1NX89_9BACT</name>
<evidence type="ECO:0000313" key="2">
    <source>
        <dbReference type="EMBL" id="PNR95153.1"/>
    </source>
</evidence>
<protein>
    <submittedName>
        <fullName evidence="2">Uncharacterized protein</fullName>
    </submittedName>
</protein>
<evidence type="ECO:0000256" key="1">
    <source>
        <dbReference type="SAM" id="Phobius"/>
    </source>
</evidence>
<comment type="caution">
    <text evidence="2">The sequence shown here is derived from an EMBL/GenBank/DDBJ whole genome shotgun (WGS) entry which is preliminary data.</text>
</comment>
<keyword evidence="1" id="KW-0812">Transmembrane</keyword>
<feature type="transmembrane region" description="Helical" evidence="1">
    <location>
        <begin position="74"/>
        <end position="107"/>
    </location>
</feature>
<feature type="transmembrane region" description="Helical" evidence="1">
    <location>
        <begin position="5"/>
        <end position="24"/>
    </location>
</feature>
<organism evidence="2 3">
    <name type="scientific">Petrotoga olearia DSM 13574</name>
    <dbReference type="NCBI Taxonomy" id="1122955"/>
    <lineage>
        <taxon>Bacteria</taxon>
        <taxon>Thermotogati</taxon>
        <taxon>Thermotogota</taxon>
        <taxon>Thermotogae</taxon>
        <taxon>Petrotogales</taxon>
        <taxon>Petrotogaceae</taxon>
        <taxon>Petrotoga</taxon>
    </lineage>
</organism>
<dbReference type="EMBL" id="AZRL01000022">
    <property type="protein sequence ID" value="PNR95153.1"/>
    <property type="molecule type" value="Genomic_DNA"/>
</dbReference>